<dbReference type="AlphaFoldDB" id="A0A0R1JVJ7"/>
<protein>
    <submittedName>
        <fullName evidence="1">Uncharacterized protein</fullName>
    </submittedName>
</protein>
<proteinExistence type="predicted"/>
<organism evidence="1 2">
    <name type="scientific">Lacticaseibacillus nasuensis JCM 17158</name>
    <dbReference type="NCBI Taxonomy" id="1291734"/>
    <lineage>
        <taxon>Bacteria</taxon>
        <taxon>Bacillati</taxon>
        <taxon>Bacillota</taxon>
        <taxon>Bacilli</taxon>
        <taxon>Lactobacillales</taxon>
        <taxon>Lactobacillaceae</taxon>
        <taxon>Lacticaseibacillus</taxon>
    </lineage>
</organism>
<evidence type="ECO:0000313" key="1">
    <source>
        <dbReference type="EMBL" id="KRK71666.1"/>
    </source>
</evidence>
<dbReference type="EMBL" id="AZDJ01000026">
    <property type="protein sequence ID" value="KRK71666.1"/>
    <property type="molecule type" value="Genomic_DNA"/>
</dbReference>
<dbReference type="PATRIC" id="fig|1291734.4.peg.1959"/>
<name>A0A0R1JVJ7_9LACO</name>
<gene>
    <name evidence="1" type="ORF">FD02_GL001906</name>
</gene>
<sequence>MWQYNDVWETQEEMVTIPNPNDLMYCRVAPWFLQLLPNFEEGVSLTGRFFTIPFVPSAALGRVQTALDQFHRQLANQSRDWSKNYHGQLKQQFEAATKLVTSQQGSFTQIQLTQLNLVKQSDKERLAAFDRRQAQQREWREAAIGVVDQATRWVWFFDQVTDANFDDSGDGIPDLDMVPHSEADYRDQATMRALYEKWLKINRAAAQRNLNK</sequence>
<comment type="caution">
    <text evidence="1">The sequence shown here is derived from an EMBL/GenBank/DDBJ whole genome shotgun (WGS) entry which is preliminary data.</text>
</comment>
<keyword evidence="2" id="KW-1185">Reference proteome</keyword>
<accession>A0A0R1JVJ7</accession>
<reference evidence="1 2" key="1">
    <citation type="journal article" date="2015" name="Genome Announc.">
        <title>Expanding the biotechnology potential of lactobacilli through comparative genomics of 213 strains and associated genera.</title>
        <authorList>
            <person name="Sun Z."/>
            <person name="Harris H.M."/>
            <person name="McCann A."/>
            <person name="Guo C."/>
            <person name="Argimon S."/>
            <person name="Zhang W."/>
            <person name="Yang X."/>
            <person name="Jeffery I.B."/>
            <person name="Cooney J.C."/>
            <person name="Kagawa T.F."/>
            <person name="Liu W."/>
            <person name="Song Y."/>
            <person name="Salvetti E."/>
            <person name="Wrobel A."/>
            <person name="Rasinkangas P."/>
            <person name="Parkhill J."/>
            <person name="Rea M.C."/>
            <person name="O'Sullivan O."/>
            <person name="Ritari J."/>
            <person name="Douillard F.P."/>
            <person name="Paul Ross R."/>
            <person name="Yang R."/>
            <person name="Briner A.E."/>
            <person name="Felis G.E."/>
            <person name="de Vos W.M."/>
            <person name="Barrangou R."/>
            <person name="Klaenhammer T.R."/>
            <person name="Caufield P.W."/>
            <person name="Cui Y."/>
            <person name="Zhang H."/>
            <person name="O'Toole P.W."/>
        </authorList>
    </citation>
    <scope>NUCLEOTIDE SEQUENCE [LARGE SCALE GENOMIC DNA]</scope>
    <source>
        <strain evidence="1 2">JCM 17158</strain>
    </source>
</reference>
<evidence type="ECO:0000313" key="2">
    <source>
        <dbReference type="Proteomes" id="UP000051804"/>
    </source>
</evidence>
<dbReference type="Proteomes" id="UP000051804">
    <property type="component" value="Unassembled WGS sequence"/>
</dbReference>